<evidence type="ECO:0000256" key="4">
    <source>
        <dbReference type="ARBA" id="ARBA00022692"/>
    </source>
</evidence>
<dbReference type="OrthoDB" id="9801818at2"/>
<dbReference type="Gene3D" id="1.10.3720.10">
    <property type="entry name" value="MetI-like"/>
    <property type="match status" value="1"/>
</dbReference>
<evidence type="ECO:0000313" key="9">
    <source>
        <dbReference type="EMBL" id="PWE54323.1"/>
    </source>
</evidence>
<organism evidence="9 10">
    <name type="scientific">Metarhizobium album</name>
    <dbReference type="NCBI Taxonomy" id="2182425"/>
    <lineage>
        <taxon>Bacteria</taxon>
        <taxon>Pseudomonadati</taxon>
        <taxon>Pseudomonadota</taxon>
        <taxon>Alphaproteobacteria</taxon>
        <taxon>Hyphomicrobiales</taxon>
        <taxon>Rhizobiaceae</taxon>
        <taxon>Metarhizobium</taxon>
    </lineage>
</organism>
<evidence type="ECO:0000256" key="3">
    <source>
        <dbReference type="ARBA" id="ARBA00022475"/>
    </source>
</evidence>
<dbReference type="Proteomes" id="UP000245252">
    <property type="component" value="Unassembled WGS sequence"/>
</dbReference>
<dbReference type="PANTHER" id="PTHR30193:SF37">
    <property type="entry name" value="INNER MEMBRANE ABC TRANSPORTER PERMEASE PROTEIN YCJO"/>
    <property type="match status" value="1"/>
</dbReference>
<gene>
    <name evidence="9" type="ORF">DEM27_21740</name>
</gene>
<keyword evidence="4 7" id="KW-0812">Transmembrane</keyword>
<comment type="subcellular location">
    <subcellularLocation>
        <location evidence="1 7">Cell membrane</location>
        <topology evidence="1 7">Multi-pass membrane protein</topology>
    </subcellularLocation>
</comment>
<evidence type="ECO:0000256" key="1">
    <source>
        <dbReference type="ARBA" id="ARBA00004651"/>
    </source>
</evidence>
<feature type="transmembrane region" description="Helical" evidence="7">
    <location>
        <begin position="217"/>
        <end position="239"/>
    </location>
</feature>
<name>A0A2U2DM00_9HYPH</name>
<feature type="transmembrane region" description="Helical" evidence="7">
    <location>
        <begin position="171"/>
        <end position="196"/>
    </location>
</feature>
<comment type="similarity">
    <text evidence="7">Belongs to the binding-protein-dependent transport system permease family.</text>
</comment>
<keyword evidence="3" id="KW-1003">Cell membrane</keyword>
<evidence type="ECO:0000256" key="5">
    <source>
        <dbReference type="ARBA" id="ARBA00022989"/>
    </source>
</evidence>
<dbReference type="InterPro" id="IPR051393">
    <property type="entry name" value="ABC_transporter_permease"/>
</dbReference>
<keyword evidence="2 7" id="KW-0813">Transport</keyword>
<dbReference type="RefSeq" id="WP_109460347.1">
    <property type="nucleotide sequence ID" value="NZ_QFBC01000011.1"/>
</dbReference>
<evidence type="ECO:0000256" key="6">
    <source>
        <dbReference type="ARBA" id="ARBA00023136"/>
    </source>
</evidence>
<dbReference type="EMBL" id="QFBC01000011">
    <property type="protein sequence ID" value="PWE54323.1"/>
    <property type="molecule type" value="Genomic_DNA"/>
</dbReference>
<feature type="transmembrane region" description="Helical" evidence="7">
    <location>
        <begin position="277"/>
        <end position="299"/>
    </location>
</feature>
<dbReference type="CDD" id="cd06261">
    <property type="entry name" value="TM_PBP2"/>
    <property type="match status" value="1"/>
</dbReference>
<feature type="domain" description="ABC transmembrane type-1" evidence="8">
    <location>
        <begin position="86"/>
        <end position="298"/>
    </location>
</feature>
<dbReference type="SUPFAM" id="SSF161098">
    <property type="entry name" value="MetI-like"/>
    <property type="match status" value="1"/>
</dbReference>
<dbReference type="PANTHER" id="PTHR30193">
    <property type="entry name" value="ABC TRANSPORTER PERMEASE PROTEIN"/>
    <property type="match status" value="1"/>
</dbReference>
<dbReference type="InterPro" id="IPR000515">
    <property type="entry name" value="MetI-like"/>
</dbReference>
<feature type="transmembrane region" description="Helical" evidence="7">
    <location>
        <begin position="82"/>
        <end position="111"/>
    </location>
</feature>
<dbReference type="InterPro" id="IPR035906">
    <property type="entry name" value="MetI-like_sf"/>
</dbReference>
<dbReference type="AlphaFoldDB" id="A0A2U2DM00"/>
<evidence type="ECO:0000256" key="7">
    <source>
        <dbReference type="RuleBase" id="RU363032"/>
    </source>
</evidence>
<keyword evidence="6 7" id="KW-0472">Membrane</keyword>
<keyword evidence="5 7" id="KW-1133">Transmembrane helix</keyword>
<keyword evidence="10" id="KW-1185">Reference proteome</keyword>
<dbReference type="Pfam" id="PF00528">
    <property type="entry name" value="BPD_transp_1"/>
    <property type="match status" value="1"/>
</dbReference>
<feature type="transmembrane region" description="Helical" evidence="7">
    <location>
        <begin position="123"/>
        <end position="143"/>
    </location>
</feature>
<accession>A0A2U2DM00</accession>
<evidence type="ECO:0000256" key="2">
    <source>
        <dbReference type="ARBA" id="ARBA00022448"/>
    </source>
</evidence>
<evidence type="ECO:0000259" key="8">
    <source>
        <dbReference type="PROSITE" id="PS50928"/>
    </source>
</evidence>
<comment type="caution">
    <text evidence="9">The sequence shown here is derived from an EMBL/GenBank/DDBJ whole genome shotgun (WGS) entry which is preliminary data.</text>
</comment>
<sequence>MTTISRPSAVVHVPPKSREGAEERRATWLLLGPALVFLGALSVWPFVYLLYASFTSYQLAIPIPIEWVGFKNFSRVITNARFLSSLGITLIFALVAVPLQILIGMGLALLLNGITRGRELYASLFLIPMMVAPIVVGFSWNLFLNPIYGPLNSFLKAIGFEPPAWAQSPDWALPTLVLVDTWQWTPFVMVVLLAGLKSIPSRVYEAARVDGSNRWQTFFHIVLPMLYPYLTVAFVLRFIDSFRVFDIIYILTRGGPGTSTQNLAYYTYDMGFGRFEFGIAGALSIIQLILLTVGTMLILSLAKRRDRAPAAGKALPPTVVSHATQQLQGANS</sequence>
<reference evidence="9 10" key="1">
    <citation type="submission" date="2018-05" db="EMBL/GenBank/DDBJ databases">
        <title>The draft genome of strain NS-104.</title>
        <authorList>
            <person name="Hang P."/>
            <person name="Jiang J."/>
        </authorList>
    </citation>
    <scope>NUCLEOTIDE SEQUENCE [LARGE SCALE GENOMIC DNA]</scope>
    <source>
        <strain evidence="9 10">NS-104</strain>
    </source>
</reference>
<dbReference type="PROSITE" id="PS50928">
    <property type="entry name" value="ABC_TM1"/>
    <property type="match status" value="1"/>
</dbReference>
<protein>
    <submittedName>
        <fullName evidence="9">Sugar ABC transporter permease</fullName>
    </submittedName>
</protein>
<dbReference type="GO" id="GO:0005886">
    <property type="term" value="C:plasma membrane"/>
    <property type="evidence" value="ECO:0007669"/>
    <property type="project" value="UniProtKB-SubCell"/>
</dbReference>
<feature type="transmembrane region" description="Helical" evidence="7">
    <location>
        <begin position="26"/>
        <end position="51"/>
    </location>
</feature>
<dbReference type="GO" id="GO:0055085">
    <property type="term" value="P:transmembrane transport"/>
    <property type="evidence" value="ECO:0007669"/>
    <property type="project" value="InterPro"/>
</dbReference>
<evidence type="ECO:0000313" key="10">
    <source>
        <dbReference type="Proteomes" id="UP000245252"/>
    </source>
</evidence>
<proteinExistence type="inferred from homology"/>